<organism evidence="1 2">
    <name type="scientific">Segatella oulorum F0390</name>
    <dbReference type="NCBI Taxonomy" id="702438"/>
    <lineage>
        <taxon>Bacteria</taxon>
        <taxon>Pseudomonadati</taxon>
        <taxon>Bacteroidota</taxon>
        <taxon>Bacteroidia</taxon>
        <taxon>Bacteroidales</taxon>
        <taxon>Prevotellaceae</taxon>
        <taxon>Segatella</taxon>
    </lineage>
</organism>
<gene>
    <name evidence="1" type="ORF">HMPREF9431_01562</name>
</gene>
<sequence length="61" mass="6990">MLTHGMKQSSNVVIDNTKGCSDRFIRSTIIKKLQANNGVLDEVWVYEKGKVRLFFKNGKFV</sequence>
<comment type="caution">
    <text evidence="1">The sequence shown here is derived from an EMBL/GenBank/DDBJ whole genome shotgun (WGS) entry which is preliminary data.</text>
</comment>
<reference evidence="1 2" key="1">
    <citation type="submission" date="2011-07" db="EMBL/GenBank/DDBJ databases">
        <title>The Genome Sequence of Prevotella oulorum F0390.</title>
        <authorList>
            <consortium name="The Broad Institute Genome Sequencing Platform"/>
            <consortium name="The Broad Institute Genome Sequencing Center for Infectious Disease"/>
            <person name="Earl A."/>
            <person name="Ward D."/>
            <person name="Feldgarden M."/>
            <person name="Gevers D."/>
            <person name="Izard J."/>
            <person name="Ganesan A."/>
            <person name="Baranova O.V."/>
            <person name="Blanton J.M."/>
            <person name="Tanner A.C."/>
            <person name="Dewhirst F.E."/>
            <person name="Young S.K."/>
            <person name="Zeng Q."/>
            <person name="Gargeya S."/>
            <person name="Fitzgerald M."/>
            <person name="Haas B."/>
            <person name="Abouelleil A."/>
            <person name="Alvarado L."/>
            <person name="Arachchi H.M."/>
            <person name="Berlin A."/>
            <person name="Brown A."/>
            <person name="Chapman S.B."/>
            <person name="Chen Z."/>
            <person name="Dunbar C."/>
            <person name="Freedman E."/>
            <person name="Gearin G."/>
            <person name="Gellesch M."/>
            <person name="Goldberg J."/>
            <person name="Griggs A."/>
            <person name="Gujja S."/>
            <person name="Heiman D."/>
            <person name="Howarth C."/>
            <person name="Larson L."/>
            <person name="Lui A."/>
            <person name="MacDonald P.J.P."/>
            <person name="Mehta T."/>
            <person name="Montmayeur A."/>
            <person name="Murphy C."/>
            <person name="Neiman D."/>
            <person name="Pearson M."/>
            <person name="Priest M."/>
            <person name="Roberts A."/>
            <person name="Saif S."/>
            <person name="Shea T."/>
            <person name="Shenoy N."/>
            <person name="Sisk P."/>
            <person name="Stolte C."/>
            <person name="Sykes S."/>
            <person name="Wortman J."/>
            <person name="Nusbaum C."/>
            <person name="Birren B."/>
        </authorList>
    </citation>
    <scope>NUCLEOTIDE SEQUENCE [LARGE SCALE GENOMIC DNA]</scope>
    <source>
        <strain evidence="1 2">F0390</strain>
    </source>
</reference>
<accession>G1WCL1</accession>
<dbReference type="HOGENOM" id="CLU_2918903_0_0_10"/>
<dbReference type="EMBL" id="ADGI01000051">
    <property type="protein sequence ID" value="EGV30553.1"/>
    <property type="molecule type" value="Genomic_DNA"/>
</dbReference>
<evidence type="ECO:0000313" key="2">
    <source>
        <dbReference type="Proteomes" id="UP000005141"/>
    </source>
</evidence>
<protein>
    <submittedName>
        <fullName evidence="1">Uncharacterized protein</fullName>
    </submittedName>
</protein>
<name>G1WCL1_9BACT</name>
<evidence type="ECO:0000313" key="1">
    <source>
        <dbReference type="EMBL" id="EGV30553.1"/>
    </source>
</evidence>
<dbReference type="AlphaFoldDB" id="G1WCL1"/>
<proteinExistence type="predicted"/>
<keyword evidence="2" id="KW-1185">Reference proteome</keyword>
<dbReference type="Proteomes" id="UP000005141">
    <property type="component" value="Unassembled WGS sequence"/>
</dbReference>